<dbReference type="AlphaFoldDB" id="A0A7W6ACG9"/>
<organism evidence="3 4">
    <name type="scientific">Methylobacterium brachythecii</name>
    <dbReference type="NCBI Taxonomy" id="1176177"/>
    <lineage>
        <taxon>Bacteria</taxon>
        <taxon>Pseudomonadati</taxon>
        <taxon>Pseudomonadota</taxon>
        <taxon>Alphaproteobacteria</taxon>
        <taxon>Hyphomicrobiales</taxon>
        <taxon>Methylobacteriaceae</taxon>
        <taxon>Methylobacterium</taxon>
    </lineage>
</organism>
<dbReference type="Proteomes" id="UP001156881">
    <property type="component" value="Unassembled WGS sequence"/>
</dbReference>
<dbReference type="Gene3D" id="3.10.450.50">
    <property type="match status" value="1"/>
</dbReference>
<dbReference type="EMBL" id="BSPG01000005">
    <property type="protein sequence ID" value="GLS43564.1"/>
    <property type="molecule type" value="Genomic_DNA"/>
</dbReference>
<dbReference type="Proteomes" id="UP000517759">
    <property type="component" value="Unassembled WGS sequence"/>
</dbReference>
<proteinExistence type="predicted"/>
<protein>
    <submittedName>
        <fullName evidence="3">Ketosteroid isomerase-like protein</fullName>
    </submittedName>
</protein>
<keyword evidence="5" id="KW-1185">Reference proteome</keyword>
<reference evidence="3 4" key="3">
    <citation type="submission" date="2020-08" db="EMBL/GenBank/DDBJ databases">
        <title>Genomic Encyclopedia of Type Strains, Phase IV (KMG-IV): sequencing the most valuable type-strain genomes for metagenomic binning, comparative biology and taxonomic classification.</title>
        <authorList>
            <person name="Goeker M."/>
        </authorList>
    </citation>
    <scope>NUCLEOTIDE SEQUENCE [LARGE SCALE GENOMIC DNA]</scope>
    <source>
        <strain evidence="3 4">DSM 24105</strain>
    </source>
</reference>
<dbReference type="Pfam" id="PF12680">
    <property type="entry name" value="SnoaL_2"/>
    <property type="match status" value="1"/>
</dbReference>
<dbReference type="EMBL" id="JACIDN010000001">
    <property type="protein sequence ID" value="MBB3900687.1"/>
    <property type="molecule type" value="Genomic_DNA"/>
</dbReference>
<reference evidence="2" key="4">
    <citation type="submission" date="2023-01" db="EMBL/GenBank/DDBJ databases">
        <title>Draft genome sequence of Methylobacterium brachythecii strain NBRC 107710.</title>
        <authorList>
            <person name="Sun Q."/>
            <person name="Mori K."/>
        </authorList>
    </citation>
    <scope>NUCLEOTIDE SEQUENCE</scope>
    <source>
        <strain evidence="2">NBRC 107710</strain>
    </source>
</reference>
<dbReference type="SUPFAM" id="SSF54427">
    <property type="entry name" value="NTF2-like"/>
    <property type="match status" value="1"/>
</dbReference>
<evidence type="ECO:0000313" key="4">
    <source>
        <dbReference type="Proteomes" id="UP000517759"/>
    </source>
</evidence>
<evidence type="ECO:0000259" key="1">
    <source>
        <dbReference type="Pfam" id="PF12680"/>
    </source>
</evidence>
<reference evidence="5" key="2">
    <citation type="journal article" date="2019" name="Int. J. Syst. Evol. Microbiol.">
        <title>The Global Catalogue of Microorganisms (GCM) 10K type strain sequencing project: providing services to taxonomists for standard genome sequencing and annotation.</title>
        <authorList>
            <consortium name="The Broad Institute Genomics Platform"/>
            <consortium name="The Broad Institute Genome Sequencing Center for Infectious Disease"/>
            <person name="Wu L."/>
            <person name="Ma J."/>
        </authorList>
    </citation>
    <scope>NUCLEOTIDE SEQUENCE [LARGE SCALE GENOMIC DNA]</scope>
    <source>
        <strain evidence="5">NBRC 107710</strain>
    </source>
</reference>
<dbReference type="GO" id="GO:0016853">
    <property type="term" value="F:isomerase activity"/>
    <property type="evidence" value="ECO:0007669"/>
    <property type="project" value="UniProtKB-KW"/>
</dbReference>
<dbReference type="InterPro" id="IPR032710">
    <property type="entry name" value="NTF2-like_dom_sf"/>
</dbReference>
<evidence type="ECO:0000313" key="2">
    <source>
        <dbReference type="EMBL" id="GLS43564.1"/>
    </source>
</evidence>
<feature type="domain" description="SnoaL-like" evidence="1">
    <location>
        <begin position="48"/>
        <end position="123"/>
    </location>
</feature>
<gene>
    <name evidence="2" type="ORF">GCM10007884_15490</name>
    <name evidence="3" type="ORF">GGR33_000167</name>
</gene>
<name>A0A7W6ACG9_9HYPH</name>
<dbReference type="InterPro" id="IPR037401">
    <property type="entry name" value="SnoaL-like"/>
</dbReference>
<dbReference type="RefSeq" id="WP_183501490.1">
    <property type="nucleotide sequence ID" value="NZ_BSPG01000005.1"/>
</dbReference>
<keyword evidence="3" id="KW-0413">Isomerase</keyword>
<evidence type="ECO:0000313" key="5">
    <source>
        <dbReference type="Proteomes" id="UP001156881"/>
    </source>
</evidence>
<reference evidence="2" key="1">
    <citation type="journal article" date="2014" name="Int. J. Syst. Evol. Microbiol.">
        <title>Complete genome of a new Firmicutes species belonging to the dominant human colonic microbiota ('Ruminococcus bicirculans') reveals two chromosomes and a selective capacity to utilize plant glucans.</title>
        <authorList>
            <consortium name="NISC Comparative Sequencing Program"/>
            <person name="Wegmann U."/>
            <person name="Louis P."/>
            <person name="Goesmann A."/>
            <person name="Henrissat B."/>
            <person name="Duncan S.H."/>
            <person name="Flint H.J."/>
        </authorList>
    </citation>
    <scope>NUCLEOTIDE SEQUENCE</scope>
    <source>
        <strain evidence="2">NBRC 107710</strain>
    </source>
</reference>
<accession>A0A7W6ACG9</accession>
<sequence>MRYATPLLIAVMLAASGVSSDAEEARSGRGPVPSGASLQDAAVQLAHLYDELYGQKNFAEMSNLYAEDGTLVSPSGKIVRGHDDLLGYYRQRFASGASGHKITVLETHAIGDAGYSISDFSVSVPTKANASETH</sequence>
<evidence type="ECO:0000313" key="3">
    <source>
        <dbReference type="EMBL" id="MBB3900687.1"/>
    </source>
</evidence>
<comment type="caution">
    <text evidence="3">The sequence shown here is derived from an EMBL/GenBank/DDBJ whole genome shotgun (WGS) entry which is preliminary data.</text>
</comment>